<evidence type="ECO:0000313" key="4">
    <source>
        <dbReference type="EMBL" id="GLB67550.1"/>
    </source>
</evidence>
<dbReference type="InterPro" id="IPR005149">
    <property type="entry name" value="Tscrpt_reg_PadR_N"/>
</dbReference>
<dbReference type="InterPro" id="IPR036388">
    <property type="entry name" value="WH-like_DNA-bd_sf"/>
</dbReference>
<proteinExistence type="predicted"/>
<sequence length="182" mass="20576">MSLRHAILTALLEKPGSGAELARRFDRSFGFFWPATHQQIYRELGVLERDGMVRSTGRGSSRGRAKDYEVLPAGRSELADWTGRQQDPRPVREELMIRLRASAVLGAPDIGPELRRHVELHRRQLRTYLDLKERTFPPGRTGSTSRAGDTGRGSRLQRAVLEAGIVFEQAWIEWAEDTLDGL</sequence>
<evidence type="ECO:0000313" key="5">
    <source>
        <dbReference type="Proteomes" id="UP001209654"/>
    </source>
</evidence>
<gene>
    <name evidence="4" type="ORF">AHIS1636_19900</name>
</gene>
<evidence type="ECO:0000259" key="2">
    <source>
        <dbReference type="Pfam" id="PF03551"/>
    </source>
</evidence>
<dbReference type="PANTHER" id="PTHR43252">
    <property type="entry name" value="TRANSCRIPTIONAL REGULATOR YQJI"/>
    <property type="match status" value="1"/>
</dbReference>
<comment type="caution">
    <text evidence="4">The sequence shown here is derived from an EMBL/GenBank/DDBJ whole genome shotgun (WGS) entry which is preliminary data.</text>
</comment>
<dbReference type="PANTHER" id="PTHR43252:SF4">
    <property type="entry name" value="TRANSCRIPTIONAL REGULATORY PROTEIN"/>
    <property type="match status" value="1"/>
</dbReference>
<dbReference type="Gene3D" id="1.10.10.10">
    <property type="entry name" value="Winged helix-like DNA-binding domain superfamily/Winged helix DNA-binding domain"/>
    <property type="match status" value="1"/>
</dbReference>
<dbReference type="InterPro" id="IPR018309">
    <property type="entry name" value="Tscrpt_reg_PadR_C"/>
</dbReference>
<feature type="domain" description="Transcription regulator PadR C-terminal" evidence="3">
    <location>
        <begin position="91"/>
        <end position="180"/>
    </location>
</feature>
<dbReference type="Pfam" id="PF03551">
    <property type="entry name" value="PadR"/>
    <property type="match status" value="1"/>
</dbReference>
<dbReference type="InterPro" id="IPR036390">
    <property type="entry name" value="WH_DNA-bd_sf"/>
</dbReference>
<dbReference type="SUPFAM" id="SSF46785">
    <property type="entry name" value="Winged helix' DNA-binding domain"/>
    <property type="match status" value="1"/>
</dbReference>
<keyword evidence="5" id="KW-1185">Reference proteome</keyword>
<organism evidence="4 5">
    <name type="scientific">Arthrobacter mangrovi</name>
    <dbReference type="NCBI Taxonomy" id="2966350"/>
    <lineage>
        <taxon>Bacteria</taxon>
        <taxon>Bacillati</taxon>
        <taxon>Actinomycetota</taxon>
        <taxon>Actinomycetes</taxon>
        <taxon>Micrococcales</taxon>
        <taxon>Micrococcaceae</taxon>
        <taxon>Arthrobacter</taxon>
    </lineage>
</organism>
<evidence type="ECO:0000256" key="1">
    <source>
        <dbReference type="SAM" id="MobiDB-lite"/>
    </source>
</evidence>
<dbReference type="EMBL" id="BRVS01000008">
    <property type="protein sequence ID" value="GLB67550.1"/>
    <property type="molecule type" value="Genomic_DNA"/>
</dbReference>
<protein>
    <submittedName>
        <fullName evidence="4">PadR family transcriptional regulator</fullName>
    </submittedName>
</protein>
<dbReference type="RefSeq" id="WP_264795670.1">
    <property type="nucleotide sequence ID" value="NZ_BRVS01000008.1"/>
</dbReference>
<name>A0ABQ5MU82_9MICC</name>
<dbReference type="Pfam" id="PF10400">
    <property type="entry name" value="Vir_act_alpha_C"/>
    <property type="match status" value="1"/>
</dbReference>
<feature type="region of interest" description="Disordered" evidence="1">
    <location>
        <begin position="134"/>
        <end position="154"/>
    </location>
</feature>
<reference evidence="4 5" key="1">
    <citation type="journal article" date="2023" name="Int. J. Syst. Evol. Microbiol.">
        <title>Arthrobacter mangrovi sp. nov., an actinobacterium isolated from the rhizosphere of a mangrove.</title>
        <authorList>
            <person name="Hamada M."/>
            <person name="Saitou S."/>
            <person name="Enomoto N."/>
            <person name="Nanri K."/>
            <person name="Hidaka K."/>
            <person name="Miura T."/>
            <person name="Tamura T."/>
        </authorList>
    </citation>
    <scope>NUCLEOTIDE SEQUENCE [LARGE SCALE GENOMIC DNA]</scope>
    <source>
        <strain evidence="4 5">NBRC 112813</strain>
    </source>
</reference>
<accession>A0ABQ5MU82</accession>
<feature type="domain" description="Transcription regulator PadR N-terminal" evidence="2">
    <location>
        <begin position="7"/>
        <end position="79"/>
    </location>
</feature>
<evidence type="ECO:0000259" key="3">
    <source>
        <dbReference type="Pfam" id="PF10400"/>
    </source>
</evidence>
<dbReference type="Proteomes" id="UP001209654">
    <property type="component" value="Unassembled WGS sequence"/>
</dbReference>
<dbReference type="Gene3D" id="6.10.140.190">
    <property type="match status" value="1"/>
</dbReference>